<evidence type="ECO:0000313" key="2">
    <source>
        <dbReference type="Proteomes" id="UP001549920"/>
    </source>
</evidence>
<comment type="caution">
    <text evidence="1">The sequence shown here is derived from an EMBL/GenBank/DDBJ whole genome shotgun (WGS) entry which is preliminary data.</text>
</comment>
<dbReference type="EMBL" id="JBEUOH010000025">
    <property type="protein sequence ID" value="KAL0860546.1"/>
    <property type="molecule type" value="Genomic_DNA"/>
</dbReference>
<proteinExistence type="predicted"/>
<keyword evidence="2" id="KW-1185">Reference proteome</keyword>
<gene>
    <name evidence="1" type="ORF">ABMA27_009917</name>
</gene>
<accession>A0ABR3H6W5</accession>
<dbReference type="Proteomes" id="UP001549920">
    <property type="component" value="Unassembled WGS sequence"/>
</dbReference>
<protein>
    <submittedName>
        <fullName evidence="1">Uncharacterized protein</fullName>
    </submittedName>
</protein>
<reference evidence="1 2" key="1">
    <citation type="submission" date="2024-06" db="EMBL/GenBank/DDBJ databases">
        <title>A chromosome-level genome assembly of beet webworm, Loxostege sticticalis.</title>
        <authorList>
            <person name="Zhang Y."/>
        </authorList>
    </citation>
    <scope>NUCLEOTIDE SEQUENCE [LARGE SCALE GENOMIC DNA]</scope>
    <source>
        <strain evidence="1">AQ026</strain>
        <tissue evidence="1">Whole body</tissue>
    </source>
</reference>
<organism evidence="1 2">
    <name type="scientific">Loxostege sticticalis</name>
    <name type="common">Beet webworm moth</name>
    <dbReference type="NCBI Taxonomy" id="481309"/>
    <lineage>
        <taxon>Eukaryota</taxon>
        <taxon>Metazoa</taxon>
        <taxon>Ecdysozoa</taxon>
        <taxon>Arthropoda</taxon>
        <taxon>Hexapoda</taxon>
        <taxon>Insecta</taxon>
        <taxon>Pterygota</taxon>
        <taxon>Neoptera</taxon>
        <taxon>Endopterygota</taxon>
        <taxon>Lepidoptera</taxon>
        <taxon>Glossata</taxon>
        <taxon>Ditrysia</taxon>
        <taxon>Pyraloidea</taxon>
        <taxon>Crambidae</taxon>
        <taxon>Pyraustinae</taxon>
        <taxon>Loxostege</taxon>
    </lineage>
</organism>
<sequence length="1150" mass="136982">MKPIILEGNTLGQRHRHYNKLLKEALASNRGEMPDKISHEDNDIDNFLKIDIAIHNRDVNYILEVLKCKDLLYVTRAIKKSKWLITDADYSHIINPKYLHKELFPHMMQKAKSKLLLHIRLYLRDEKRVAQFYNYCKQFDVKHALKWLQYCPLQLALNEVYNYLDVLRISRFVRLCRRSFDFLDKAAASQKRPDWYKVYYIIEVQFLIRNKTEEYLNYADSLCDGYISFLKRKHLQFVMKTCPQKIFNNLLYYIQKVDHTKFIQYMDKESIKNCLLKCSQQKDATQSIRSFDVLVKYLPKIDFCDRLDVLRALYGSASRIDLQVPGGLNLFFSAINDHAPVNSLCVFRWYQCMPFDIAYREITKLIQTESKRDVRVSMINTLLNCADGDSENILTVIKYYHDTHINELNNFKENFVNQILSRVAINKFDTEMWTLLNNLFYSMDVYKNSSSNSKYVETIIVHKIIHNQIVPEIIESKFKFKTLKSYKKKLNSEEREKLFIYLYERQMKDMENKTIASENEFKMLVKNLEITLQLLADWNKDVTDYPMILNKIRDCVIIKKQNSWARDIDLSTFYNSRKQWRRTFFDYSLILNPSKQVLLNVLKHNRNMLNMYHKEVALIRYDDPVSLQPVLSKIKIYWADTLAKEWINEYFFHLNDTGKQKMAIQSLAVLLSQKQFLDIVEKYIPKVNTINWKEANEVEHGCRKTFSLYINRVRPLPDTDVVLRFAKGKYIKYAVKSLNATFSNLSHVDREEYISKLAKVPLTFQKHGIHMAFTIVETDKLIPSFKTIWTTTKNRRIRNSVFLTTHDLLCKQSKKSRILKLWELLDFFIENLSDREDLTIIQKLGGLYEIPEIVQSKYCMKAYRFLKSLPNKYEGYADNMIVDSDGIVVKMLDRDFVEGFILDAIENYSTKYCFVHGLFSKYLLFTQDKEFELDSYERLVKPMFYNTEYYPNFISMIFSYLPSNMRDDVVENKRVPVKLYKRLLEDFKQKLVLPEDYVDLKTFELMCDFVEILQHHISSKVHNCNDFDEFLTIQLLTDFGKACSRHLQRNLKTFDHTIFAFEYILDKVFISFSFSKLHELQIYKYLLCDQSIVEIYLLVQRIMPKELYKEDEKIIMDEIIAMLCRHPAKEITMICQHLYPDKIQAKTEPM</sequence>
<evidence type="ECO:0000313" key="1">
    <source>
        <dbReference type="EMBL" id="KAL0860546.1"/>
    </source>
</evidence>
<name>A0ABR3H6W5_LOXSC</name>